<evidence type="ECO:0000313" key="1">
    <source>
        <dbReference type="EMBL" id="CAF9928266.1"/>
    </source>
</evidence>
<accession>A0A8H3FVQ3</accession>
<keyword evidence="2" id="KW-1185">Reference proteome</keyword>
<comment type="caution">
    <text evidence="1">The sequence shown here is derived from an EMBL/GenBank/DDBJ whole genome shotgun (WGS) entry which is preliminary data.</text>
</comment>
<proteinExistence type="predicted"/>
<dbReference type="EMBL" id="CAJPDT010000049">
    <property type="protein sequence ID" value="CAF9928266.1"/>
    <property type="molecule type" value="Genomic_DNA"/>
</dbReference>
<gene>
    <name evidence="1" type="ORF">IMSHALPRED_007424</name>
</gene>
<evidence type="ECO:0000313" key="2">
    <source>
        <dbReference type="Proteomes" id="UP000664534"/>
    </source>
</evidence>
<sequence>MRNQHRCLPTVKIPNGGMRLEPDTSKPVIIRNQKDKARTPKQKSILDRIFLPMMARSGLPVTDQDEEGMKLRGLPPFPEEYIAWVRELQARQFFERFPESQLAPEATQWLFDEEMPRAPNLLTANLGNRSFDLPTLESVFAPLRPDRRPMDGLDCHRDWVAVVAPNLPIAHMSSTEALDAVVSNELQEVGDDVEQDAGGDVARVVGEGEGGGGAGVGNCRGRLGGGFAGLKRKADI</sequence>
<reference evidence="1" key="1">
    <citation type="submission" date="2021-03" db="EMBL/GenBank/DDBJ databases">
        <authorList>
            <person name="Tagirdzhanova G."/>
        </authorList>
    </citation>
    <scope>NUCLEOTIDE SEQUENCE</scope>
</reference>
<organism evidence="1 2">
    <name type="scientific">Imshaugia aleurites</name>
    <dbReference type="NCBI Taxonomy" id="172621"/>
    <lineage>
        <taxon>Eukaryota</taxon>
        <taxon>Fungi</taxon>
        <taxon>Dikarya</taxon>
        <taxon>Ascomycota</taxon>
        <taxon>Pezizomycotina</taxon>
        <taxon>Lecanoromycetes</taxon>
        <taxon>OSLEUM clade</taxon>
        <taxon>Lecanoromycetidae</taxon>
        <taxon>Lecanorales</taxon>
        <taxon>Lecanorineae</taxon>
        <taxon>Parmeliaceae</taxon>
        <taxon>Imshaugia</taxon>
    </lineage>
</organism>
<dbReference type="AlphaFoldDB" id="A0A8H3FVQ3"/>
<name>A0A8H3FVQ3_9LECA</name>
<dbReference type="Proteomes" id="UP000664534">
    <property type="component" value="Unassembled WGS sequence"/>
</dbReference>
<dbReference type="OrthoDB" id="5391256at2759"/>
<protein>
    <submittedName>
        <fullName evidence="1">Uncharacterized protein</fullName>
    </submittedName>
</protein>